<keyword evidence="4 7" id="KW-0812">Transmembrane</keyword>
<gene>
    <name evidence="9" type="primary">lgt1</name>
    <name evidence="7" type="synonym">lgt</name>
    <name evidence="9" type="ORF">GCM10012280_06320</name>
</gene>
<dbReference type="EC" id="2.5.1.145" evidence="7"/>
<feature type="binding site" evidence="7">
    <location>
        <position position="141"/>
    </location>
    <ligand>
        <name>a 1,2-diacyl-sn-glycero-3-phospho-(1'-sn-glycerol)</name>
        <dbReference type="ChEBI" id="CHEBI:64716"/>
    </ligand>
</feature>
<dbReference type="AlphaFoldDB" id="A0A917ZE18"/>
<keyword evidence="6 7" id="KW-0472">Membrane</keyword>
<protein>
    <recommendedName>
        <fullName evidence="7">Phosphatidylglycerol--prolipoprotein diacylglyceryl transferase</fullName>
        <ecNumber evidence="7">2.5.1.145</ecNumber>
    </recommendedName>
</protein>
<comment type="caution">
    <text evidence="9">The sequence shown here is derived from an EMBL/GenBank/DDBJ whole genome shotgun (WGS) entry which is preliminary data.</text>
</comment>
<organism evidence="9 10">
    <name type="scientific">Wenjunlia tyrosinilytica</name>
    <dbReference type="NCBI Taxonomy" id="1544741"/>
    <lineage>
        <taxon>Bacteria</taxon>
        <taxon>Bacillati</taxon>
        <taxon>Actinomycetota</taxon>
        <taxon>Actinomycetes</taxon>
        <taxon>Kitasatosporales</taxon>
        <taxon>Streptomycetaceae</taxon>
        <taxon>Wenjunlia</taxon>
    </lineage>
</organism>
<dbReference type="PANTHER" id="PTHR30589">
    <property type="entry name" value="PROLIPOPROTEIN DIACYLGLYCERYL TRANSFERASE"/>
    <property type="match status" value="1"/>
</dbReference>
<feature type="transmembrane region" description="Helical" evidence="7">
    <location>
        <begin position="52"/>
        <end position="73"/>
    </location>
</feature>
<evidence type="ECO:0000256" key="3">
    <source>
        <dbReference type="ARBA" id="ARBA00022679"/>
    </source>
</evidence>
<keyword evidence="5 7" id="KW-1133">Transmembrane helix</keyword>
<dbReference type="Proteomes" id="UP000641932">
    <property type="component" value="Unassembled WGS sequence"/>
</dbReference>
<evidence type="ECO:0000313" key="9">
    <source>
        <dbReference type="EMBL" id="GGO81620.1"/>
    </source>
</evidence>
<dbReference type="HAMAP" id="MF_01147">
    <property type="entry name" value="Lgt"/>
    <property type="match status" value="1"/>
</dbReference>
<dbReference type="GO" id="GO:0042158">
    <property type="term" value="P:lipoprotein biosynthetic process"/>
    <property type="evidence" value="ECO:0007669"/>
    <property type="project" value="UniProtKB-UniRule"/>
</dbReference>
<feature type="transmembrane region" description="Helical" evidence="7">
    <location>
        <begin position="120"/>
        <end position="140"/>
    </location>
</feature>
<feature type="transmembrane region" description="Helical" evidence="7">
    <location>
        <begin position="241"/>
        <end position="259"/>
    </location>
</feature>
<feature type="region of interest" description="Disordered" evidence="8">
    <location>
        <begin position="275"/>
        <end position="380"/>
    </location>
</feature>
<reference evidence="9" key="1">
    <citation type="journal article" date="2014" name="Int. J. Syst. Evol. Microbiol.">
        <title>Complete genome sequence of Corynebacterium casei LMG S-19264T (=DSM 44701T), isolated from a smear-ripened cheese.</title>
        <authorList>
            <consortium name="US DOE Joint Genome Institute (JGI-PGF)"/>
            <person name="Walter F."/>
            <person name="Albersmeier A."/>
            <person name="Kalinowski J."/>
            <person name="Ruckert C."/>
        </authorList>
    </citation>
    <scope>NUCLEOTIDE SEQUENCE</scope>
    <source>
        <strain evidence="9">CGMCC 4.7201</strain>
    </source>
</reference>
<evidence type="ECO:0000256" key="1">
    <source>
        <dbReference type="ARBA" id="ARBA00007150"/>
    </source>
</evidence>
<evidence type="ECO:0000256" key="8">
    <source>
        <dbReference type="SAM" id="MobiDB-lite"/>
    </source>
</evidence>
<dbReference type="NCBIfam" id="TIGR00544">
    <property type="entry name" value="lgt"/>
    <property type="match status" value="1"/>
</dbReference>
<accession>A0A917ZE18</accession>
<comment type="function">
    <text evidence="7">Catalyzes the transfer of the diacylglyceryl group from phosphatidylglycerol to the sulfhydryl group of the N-terminal cysteine of a prolipoprotein, the first step in the formation of mature lipoproteins.</text>
</comment>
<keyword evidence="3 7" id="KW-0808">Transferase</keyword>
<feature type="compositionally biased region" description="Low complexity" evidence="8">
    <location>
        <begin position="326"/>
        <end position="340"/>
    </location>
</feature>
<dbReference type="RefSeq" id="WP_189129915.1">
    <property type="nucleotide sequence ID" value="NZ_BMMS01000002.1"/>
</dbReference>
<proteinExistence type="inferred from homology"/>
<name>A0A917ZE18_9ACTN</name>
<comment type="pathway">
    <text evidence="7">Protein modification; lipoprotein biosynthesis (diacylglyceryl transfer).</text>
</comment>
<dbReference type="GO" id="GO:0005886">
    <property type="term" value="C:plasma membrane"/>
    <property type="evidence" value="ECO:0007669"/>
    <property type="project" value="UniProtKB-SubCell"/>
</dbReference>
<dbReference type="GO" id="GO:0008961">
    <property type="term" value="F:phosphatidylglycerol-prolipoprotein diacylglyceryl transferase activity"/>
    <property type="evidence" value="ECO:0007669"/>
    <property type="project" value="UniProtKB-UniRule"/>
</dbReference>
<keyword evidence="10" id="KW-1185">Reference proteome</keyword>
<evidence type="ECO:0000256" key="7">
    <source>
        <dbReference type="HAMAP-Rule" id="MF_01147"/>
    </source>
</evidence>
<feature type="transmembrane region" description="Helical" evidence="7">
    <location>
        <begin position="182"/>
        <end position="199"/>
    </location>
</feature>
<evidence type="ECO:0000256" key="6">
    <source>
        <dbReference type="ARBA" id="ARBA00023136"/>
    </source>
</evidence>
<dbReference type="InterPro" id="IPR001640">
    <property type="entry name" value="Lgt"/>
</dbReference>
<feature type="compositionally biased region" description="Basic and acidic residues" evidence="8">
    <location>
        <begin position="295"/>
        <end position="316"/>
    </location>
</feature>
<evidence type="ECO:0000256" key="2">
    <source>
        <dbReference type="ARBA" id="ARBA00022475"/>
    </source>
</evidence>
<feature type="transmembrane region" description="Helical" evidence="7">
    <location>
        <begin position="93"/>
        <end position="113"/>
    </location>
</feature>
<dbReference type="PROSITE" id="PS01311">
    <property type="entry name" value="LGT"/>
    <property type="match status" value="1"/>
</dbReference>
<comment type="subcellular location">
    <subcellularLocation>
        <location evidence="7">Cell membrane</location>
        <topology evidence="7">Multi-pass membrane protein</topology>
    </subcellularLocation>
</comment>
<comment type="catalytic activity">
    <reaction evidence="7">
        <text>L-cysteinyl-[prolipoprotein] + a 1,2-diacyl-sn-glycero-3-phospho-(1'-sn-glycerol) = an S-1,2-diacyl-sn-glyceryl-L-cysteinyl-[prolipoprotein] + sn-glycerol 1-phosphate + H(+)</text>
        <dbReference type="Rhea" id="RHEA:56712"/>
        <dbReference type="Rhea" id="RHEA-COMP:14679"/>
        <dbReference type="Rhea" id="RHEA-COMP:14680"/>
        <dbReference type="ChEBI" id="CHEBI:15378"/>
        <dbReference type="ChEBI" id="CHEBI:29950"/>
        <dbReference type="ChEBI" id="CHEBI:57685"/>
        <dbReference type="ChEBI" id="CHEBI:64716"/>
        <dbReference type="ChEBI" id="CHEBI:140658"/>
        <dbReference type="EC" id="2.5.1.145"/>
    </reaction>
</comment>
<dbReference type="EMBL" id="BMMS01000002">
    <property type="protein sequence ID" value="GGO81620.1"/>
    <property type="molecule type" value="Genomic_DNA"/>
</dbReference>
<reference evidence="9" key="2">
    <citation type="submission" date="2020-09" db="EMBL/GenBank/DDBJ databases">
        <authorList>
            <person name="Sun Q."/>
            <person name="Zhou Y."/>
        </authorList>
    </citation>
    <scope>NUCLEOTIDE SEQUENCE</scope>
    <source>
        <strain evidence="9">CGMCC 4.7201</strain>
    </source>
</reference>
<keyword evidence="2 7" id="KW-1003">Cell membrane</keyword>
<sequence>MELAYIPSPSRGVIYLGPIPLRGYAFCIILGVFIAIWLGNRRWIARGGQSGTVADIAVWAVPFGLIGGRLYHVITTYEPYFGKGGHPVDALKIWEGGLGIWGAIALGALGAWIGCRRRGIALPAYADSVAPGIALAQAVGRWGNWFNQELYGKPTTLPWAVRIDPDKRPAGSMDVATYHPTFLYEFLWCIGVALLVIWADKRFRLGHGRAFALYVAAYTVGRFWIEYLRIDEAHHILGLRLNDWTSILVFAGAVAYLVISAKKRPGREEIVEPRAALAEGEQAESTADAAEAEAGDGRTGEDRAGEDRADDGRAADAKANGSKPSGAAEADSADSAGNAETRATGKPDLSKAGESANGESEAAADAESGGNRKVGNGAEK</sequence>
<comment type="similarity">
    <text evidence="1 7">Belongs to the Lgt family.</text>
</comment>
<dbReference type="Pfam" id="PF01790">
    <property type="entry name" value="LGT"/>
    <property type="match status" value="1"/>
</dbReference>
<evidence type="ECO:0000313" key="10">
    <source>
        <dbReference type="Proteomes" id="UP000641932"/>
    </source>
</evidence>
<evidence type="ECO:0000256" key="5">
    <source>
        <dbReference type="ARBA" id="ARBA00022989"/>
    </source>
</evidence>
<feature type="transmembrane region" description="Helical" evidence="7">
    <location>
        <begin position="211"/>
        <end position="229"/>
    </location>
</feature>
<evidence type="ECO:0000256" key="4">
    <source>
        <dbReference type="ARBA" id="ARBA00022692"/>
    </source>
</evidence>
<feature type="compositionally biased region" description="Low complexity" evidence="8">
    <location>
        <begin position="352"/>
        <end position="369"/>
    </location>
</feature>
<feature type="transmembrane region" description="Helical" evidence="7">
    <location>
        <begin position="21"/>
        <end position="40"/>
    </location>
</feature>
<dbReference type="PANTHER" id="PTHR30589:SF0">
    <property type="entry name" value="PHOSPHATIDYLGLYCEROL--PROLIPOPROTEIN DIACYLGLYCERYL TRANSFERASE"/>
    <property type="match status" value="1"/>
</dbReference>